<proteinExistence type="predicted"/>
<dbReference type="AlphaFoldDB" id="A0AA46AFT4"/>
<dbReference type="EMBL" id="FXTU01000004">
    <property type="protein sequence ID" value="SMP21883.1"/>
    <property type="molecule type" value="Genomic_DNA"/>
</dbReference>
<reference evidence="2" key="1">
    <citation type="submission" date="2017-05" db="EMBL/GenBank/DDBJ databases">
        <authorList>
            <person name="Varghese N."/>
            <person name="Submissions S."/>
        </authorList>
    </citation>
    <scope>NUCLEOTIDE SEQUENCE</scope>
    <source>
        <strain evidence="2">DSM 45262</strain>
    </source>
</reference>
<evidence type="ECO:0000313" key="3">
    <source>
        <dbReference type="Proteomes" id="UP001157946"/>
    </source>
</evidence>
<gene>
    <name evidence="2" type="ORF">SAMN06265361_1045</name>
</gene>
<dbReference type="Gene3D" id="3.40.630.30">
    <property type="match status" value="1"/>
</dbReference>
<dbReference type="InterPro" id="IPR016181">
    <property type="entry name" value="Acyl_CoA_acyltransferase"/>
</dbReference>
<protein>
    <submittedName>
        <fullName evidence="2">Protein N-acetyltransferase, RimJ/RimL family</fullName>
    </submittedName>
</protein>
<dbReference type="Pfam" id="PF00583">
    <property type="entry name" value="Acetyltransf_1"/>
    <property type="match status" value="1"/>
</dbReference>
<dbReference type="InterPro" id="IPR000182">
    <property type="entry name" value="GNAT_dom"/>
</dbReference>
<sequence length="168" mass="19148">MVFRLLRETDAEAYRDVRLRALQEAPEAFGSSYEEETQWTVAQFAEKLAVTPERWMLGAFDGKGKLVGVIGWYREARLKIRHKSHFVAVYVEPEHRGKGIAKQLLSQAIDRVRTETDVEQIQLTVAADSAAHALYRSKGFAEFGREQQGLKVGEGYVDLCHMVLYTEK</sequence>
<evidence type="ECO:0000259" key="1">
    <source>
        <dbReference type="PROSITE" id="PS51186"/>
    </source>
</evidence>
<comment type="caution">
    <text evidence="2">The sequence shown here is derived from an EMBL/GenBank/DDBJ whole genome shotgun (WGS) entry which is preliminary data.</text>
</comment>
<accession>A0AA46AFT4</accession>
<dbReference type="PANTHER" id="PTHR43072:SF60">
    <property type="entry name" value="L-2,4-DIAMINOBUTYRIC ACID ACETYLTRANSFERASE"/>
    <property type="match status" value="1"/>
</dbReference>
<dbReference type="SUPFAM" id="SSF55729">
    <property type="entry name" value="Acyl-CoA N-acyltransferases (Nat)"/>
    <property type="match status" value="1"/>
</dbReference>
<dbReference type="GO" id="GO:0016747">
    <property type="term" value="F:acyltransferase activity, transferring groups other than amino-acyl groups"/>
    <property type="evidence" value="ECO:0007669"/>
    <property type="project" value="InterPro"/>
</dbReference>
<feature type="domain" description="N-acetyltransferase" evidence="1">
    <location>
        <begin position="1"/>
        <end position="167"/>
    </location>
</feature>
<dbReference type="RefSeq" id="WP_284724318.1">
    <property type="nucleotide sequence ID" value="NZ_FXTU01000004.1"/>
</dbReference>
<dbReference type="PANTHER" id="PTHR43072">
    <property type="entry name" value="N-ACETYLTRANSFERASE"/>
    <property type="match status" value="1"/>
</dbReference>
<dbReference type="PROSITE" id="PS51186">
    <property type="entry name" value="GNAT"/>
    <property type="match status" value="1"/>
</dbReference>
<dbReference type="Proteomes" id="UP001157946">
    <property type="component" value="Unassembled WGS sequence"/>
</dbReference>
<name>A0AA46AFT4_9BACL</name>
<keyword evidence="3" id="KW-1185">Reference proteome</keyword>
<organism evidence="2 3">
    <name type="scientific">Laceyella tengchongensis</name>
    <dbReference type="NCBI Taxonomy" id="574699"/>
    <lineage>
        <taxon>Bacteria</taxon>
        <taxon>Bacillati</taxon>
        <taxon>Bacillota</taxon>
        <taxon>Bacilli</taxon>
        <taxon>Bacillales</taxon>
        <taxon>Thermoactinomycetaceae</taxon>
        <taxon>Laceyella</taxon>
    </lineage>
</organism>
<evidence type="ECO:0000313" key="2">
    <source>
        <dbReference type="EMBL" id="SMP21883.1"/>
    </source>
</evidence>
<dbReference type="CDD" id="cd04301">
    <property type="entry name" value="NAT_SF"/>
    <property type="match status" value="1"/>
</dbReference>